<dbReference type="PANTHER" id="PTHR47619:SF1">
    <property type="entry name" value="EXODEOXYRIBONUCLEASE WALJ"/>
    <property type="match status" value="1"/>
</dbReference>
<gene>
    <name evidence="2" type="ORF">HNR39_003740</name>
</gene>
<dbReference type="EMBL" id="JACHHQ010000009">
    <property type="protein sequence ID" value="MBB5201878.1"/>
    <property type="molecule type" value="Genomic_DNA"/>
</dbReference>
<dbReference type="SMART" id="SM00849">
    <property type="entry name" value="Lactamase_B"/>
    <property type="match status" value="1"/>
</dbReference>
<dbReference type="Gene3D" id="3.60.15.10">
    <property type="entry name" value="Ribonuclease Z/Hydroxyacylglutathione hydrolase-like"/>
    <property type="match status" value="1"/>
</dbReference>
<evidence type="ECO:0000313" key="2">
    <source>
        <dbReference type="EMBL" id="MBB5201878.1"/>
    </source>
</evidence>
<dbReference type="PANTHER" id="PTHR47619">
    <property type="entry name" value="METALLO-HYDROLASE YYCJ-RELATED"/>
    <property type="match status" value="1"/>
</dbReference>
<protein>
    <submittedName>
        <fullName evidence="2">Phosphoribosyl 1,2-cyclic phosphodiesterase</fullName>
    </submittedName>
</protein>
<evidence type="ECO:0000259" key="1">
    <source>
        <dbReference type="SMART" id="SM00849"/>
    </source>
</evidence>
<dbReference type="SUPFAM" id="SSF56281">
    <property type="entry name" value="Metallo-hydrolase/oxidoreductase"/>
    <property type="match status" value="1"/>
</dbReference>
<dbReference type="Pfam" id="PF12706">
    <property type="entry name" value="Lactamase_B_2"/>
    <property type="match status" value="1"/>
</dbReference>
<proteinExistence type="predicted"/>
<dbReference type="InterPro" id="IPR052533">
    <property type="entry name" value="WalJ/YycJ-like"/>
</dbReference>
<accession>A0A840RXQ8</accession>
<feature type="domain" description="Metallo-beta-lactamase" evidence="1">
    <location>
        <begin position="21"/>
        <end position="226"/>
    </location>
</feature>
<name>A0A840RXQ8_9BURK</name>
<dbReference type="InterPro" id="IPR036866">
    <property type="entry name" value="RibonucZ/Hydroxyglut_hydro"/>
</dbReference>
<comment type="caution">
    <text evidence="2">The sequence shown here is derived from an EMBL/GenBank/DDBJ whole genome shotgun (WGS) entry which is preliminary data.</text>
</comment>
<dbReference type="InterPro" id="IPR001279">
    <property type="entry name" value="Metallo-B-lactamas"/>
</dbReference>
<reference evidence="2 3" key="1">
    <citation type="submission" date="2020-08" db="EMBL/GenBank/DDBJ databases">
        <title>Genomic Encyclopedia of Type Strains, Phase IV (KMG-IV): sequencing the most valuable type-strain genomes for metagenomic binning, comparative biology and taxonomic classification.</title>
        <authorList>
            <person name="Goeker M."/>
        </authorList>
    </citation>
    <scope>NUCLEOTIDE SEQUENCE [LARGE SCALE GENOMIC DNA]</scope>
    <source>
        <strain evidence="2 3">DSM 23240</strain>
    </source>
</reference>
<keyword evidence="3" id="KW-1185">Reference proteome</keyword>
<dbReference type="RefSeq" id="WP_168054461.1">
    <property type="nucleotide sequence ID" value="NZ_JAAOZT010000005.1"/>
</dbReference>
<sequence length="266" mass="28694">MKFASLGSGSEGNALLISSAPASASILSKATTTVMVDCGFGIKETERRLLRLGVSPTDLSGIVVTHEHQDHIGGVFKFARRYRLPVWLTRGTYAAVSLTPKNCSDVDTRFCRDSEELVIGDLQLTPYTVPHDAREPVQYVASDGALRLGVLTDAGKSTSHLISALSGCHALVLECNHDSQMLRDSAYPPSLKRRIGGDYGHLSNDSAADILAALDQSLLKKVIAAHLSVRNNTPELALAALYRGRKSSDTELIVACQEDGFDWVEI</sequence>
<organism evidence="2 3">
    <name type="scientific">Glaciimonas immobilis</name>
    <dbReference type="NCBI Taxonomy" id="728004"/>
    <lineage>
        <taxon>Bacteria</taxon>
        <taxon>Pseudomonadati</taxon>
        <taxon>Pseudomonadota</taxon>
        <taxon>Betaproteobacteria</taxon>
        <taxon>Burkholderiales</taxon>
        <taxon>Oxalobacteraceae</taxon>
        <taxon>Glaciimonas</taxon>
    </lineage>
</organism>
<dbReference type="AlphaFoldDB" id="A0A840RXQ8"/>
<evidence type="ECO:0000313" key="3">
    <source>
        <dbReference type="Proteomes" id="UP000571084"/>
    </source>
</evidence>
<dbReference type="Proteomes" id="UP000571084">
    <property type="component" value="Unassembled WGS sequence"/>
</dbReference>